<dbReference type="KEGG" id="sfq:C7J90_10155"/>
<dbReference type="RefSeq" id="WP_103208259.1">
    <property type="nucleotide sequence ID" value="NZ_CP027770.1"/>
</dbReference>
<feature type="binding site" evidence="4">
    <location>
        <position position="340"/>
    </location>
    <ligand>
        <name>substrate</name>
    </ligand>
</feature>
<dbReference type="AlphaFoldDB" id="A0A2K3ZGN7"/>
<name>A0A2K3ZGN7_9STAP</name>
<keyword evidence="3 5" id="KW-0663">Pyridoxal phosphate</keyword>
<evidence type="ECO:0000256" key="3">
    <source>
        <dbReference type="ARBA" id="ARBA00022898"/>
    </source>
</evidence>
<evidence type="ECO:0000256" key="6">
    <source>
        <dbReference type="RuleBase" id="RU004075"/>
    </source>
</evidence>
<dbReference type="Gene3D" id="3.40.640.10">
    <property type="entry name" value="Type I PLP-dependent aspartate aminotransferase-like (Major domain)"/>
    <property type="match status" value="1"/>
</dbReference>
<dbReference type="GeneID" id="48058592"/>
<evidence type="ECO:0000313" key="9">
    <source>
        <dbReference type="Proteomes" id="UP000256562"/>
    </source>
</evidence>
<organism evidence="8 9">
    <name type="scientific">Staphylococcus felis</name>
    <dbReference type="NCBI Taxonomy" id="46127"/>
    <lineage>
        <taxon>Bacteria</taxon>
        <taxon>Bacillati</taxon>
        <taxon>Bacillota</taxon>
        <taxon>Bacilli</taxon>
        <taxon>Bacillales</taxon>
        <taxon>Staphylococcaceae</taxon>
        <taxon>Staphylococcus</taxon>
    </lineage>
</organism>
<dbReference type="Pfam" id="PF00266">
    <property type="entry name" value="Aminotran_5"/>
    <property type="match status" value="1"/>
</dbReference>
<comment type="similarity">
    <text evidence="2 6">Belongs to the class-V pyridoxal-phosphate-dependent aminotransferase family.</text>
</comment>
<dbReference type="Proteomes" id="UP000256562">
    <property type="component" value="Unassembled WGS sequence"/>
</dbReference>
<keyword evidence="8" id="KW-0808">Transferase</keyword>
<evidence type="ECO:0000313" key="8">
    <source>
        <dbReference type="EMBL" id="REH89414.1"/>
    </source>
</evidence>
<gene>
    <name evidence="8" type="ORF">DOS83_13405</name>
</gene>
<dbReference type="InterPro" id="IPR024169">
    <property type="entry name" value="SP_NH2Trfase/AEP_transaminase"/>
</dbReference>
<dbReference type="InterPro" id="IPR020578">
    <property type="entry name" value="Aminotrans_V_PyrdxlP_BS"/>
</dbReference>
<accession>A0A2K3ZGN7</accession>
<dbReference type="GO" id="GO:0019265">
    <property type="term" value="P:glycine biosynthetic process, by transamination of glyoxylate"/>
    <property type="evidence" value="ECO:0007669"/>
    <property type="project" value="TreeGrafter"/>
</dbReference>
<feature type="modified residue" description="N6-(pyridoxal phosphate)lysine" evidence="5">
    <location>
        <position position="196"/>
    </location>
</feature>
<dbReference type="InterPro" id="IPR015422">
    <property type="entry name" value="PyrdxlP-dep_Trfase_small"/>
</dbReference>
<dbReference type="PANTHER" id="PTHR21152">
    <property type="entry name" value="AMINOTRANSFERASE CLASS V"/>
    <property type="match status" value="1"/>
</dbReference>
<dbReference type="GO" id="GO:0008453">
    <property type="term" value="F:alanine-glyoxylate transaminase activity"/>
    <property type="evidence" value="ECO:0007669"/>
    <property type="project" value="TreeGrafter"/>
</dbReference>
<evidence type="ECO:0000256" key="4">
    <source>
        <dbReference type="PIRSR" id="PIRSR000524-1"/>
    </source>
</evidence>
<dbReference type="PIRSF" id="PIRSF000524">
    <property type="entry name" value="SPT"/>
    <property type="match status" value="1"/>
</dbReference>
<dbReference type="EMBL" id="QKXQ01000684">
    <property type="protein sequence ID" value="REH89414.1"/>
    <property type="molecule type" value="Genomic_DNA"/>
</dbReference>
<dbReference type="PANTHER" id="PTHR21152:SF40">
    <property type="entry name" value="ALANINE--GLYOXYLATE AMINOTRANSFERASE"/>
    <property type="match status" value="1"/>
</dbReference>
<dbReference type="InterPro" id="IPR015424">
    <property type="entry name" value="PyrdxlP-dep_Trfase"/>
</dbReference>
<evidence type="ECO:0000256" key="5">
    <source>
        <dbReference type="PIRSR" id="PIRSR000524-50"/>
    </source>
</evidence>
<comment type="cofactor">
    <cofactor evidence="1 5 7">
        <name>pyridoxal 5'-phosphate</name>
        <dbReference type="ChEBI" id="CHEBI:597326"/>
    </cofactor>
</comment>
<protein>
    <submittedName>
        <fullName evidence="8">Alanine--glyoxylate aminotransferase family protein</fullName>
    </submittedName>
</protein>
<dbReference type="OrthoDB" id="389074at2"/>
<evidence type="ECO:0000256" key="7">
    <source>
        <dbReference type="RuleBase" id="RU004504"/>
    </source>
</evidence>
<dbReference type="Gene3D" id="3.90.1150.10">
    <property type="entry name" value="Aspartate Aminotransferase, domain 1"/>
    <property type="match status" value="1"/>
</dbReference>
<keyword evidence="8" id="KW-0032">Aminotransferase</keyword>
<evidence type="ECO:0000256" key="1">
    <source>
        <dbReference type="ARBA" id="ARBA00001933"/>
    </source>
</evidence>
<sequence>MLFTHHSSLLTPGPTPVPLSIQSAMNLPMVGHRSKDFETIAKKAFSSLKPVFGTDNDVLILSSSGTSALEASLLNIVNKEDHIVIIVSGAFGQRYQQIAETYFSNVHIYNVEWGSALHVKDIIDFIKGLEVSITAVFTQYCETSTAVLHPVSSLGQALHEFDPSIYFVVDGVSCIGAVDVNMKQDHIDVLVSGSQKALMLPPGIAFVAYSNRALQRFKDVDTARFYLDLDKHYQSLEKSSTPFTPNITAFRGVIEYCRLVEDEGFKQVVERHYKIRDAIRKALKALDLDLLVDDANASPTVTAFIPNDKEEVNEIKSRLKNDFNITIAGGQGKLKGEILRVGHMGFISPFELLPFVVSLEIILTNYRKKSYIGAATKVYSEVLMHEL</sequence>
<dbReference type="GO" id="GO:0004760">
    <property type="term" value="F:L-serine-pyruvate transaminase activity"/>
    <property type="evidence" value="ECO:0007669"/>
    <property type="project" value="TreeGrafter"/>
</dbReference>
<dbReference type="InterPro" id="IPR000192">
    <property type="entry name" value="Aminotrans_V_dom"/>
</dbReference>
<dbReference type="SUPFAM" id="SSF53383">
    <property type="entry name" value="PLP-dependent transferases"/>
    <property type="match status" value="1"/>
</dbReference>
<dbReference type="PROSITE" id="PS00595">
    <property type="entry name" value="AA_TRANSFER_CLASS_5"/>
    <property type="match status" value="1"/>
</dbReference>
<proteinExistence type="inferred from homology"/>
<dbReference type="InterPro" id="IPR015421">
    <property type="entry name" value="PyrdxlP-dep_Trfase_major"/>
</dbReference>
<evidence type="ECO:0000256" key="2">
    <source>
        <dbReference type="ARBA" id="ARBA00009236"/>
    </source>
</evidence>
<reference evidence="8 9" key="1">
    <citation type="journal article" date="2018" name="Vet. Microbiol.">
        <title>Characterisation of Staphylococcus felis isolated from cats using whole genome sequencing.</title>
        <authorList>
            <person name="Worthing K."/>
            <person name="Pang S."/>
            <person name="Trott D.J."/>
            <person name="Abraham S."/>
            <person name="Coombs G.W."/>
            <person name="Jordan D."/>
            <person name="McIntyre L."/>
            <person name="Davies M.R."/>
            <person name="Norris J."/>
        </authorList>
    </citation>
    <scope>NUCLEOTIDE SEQUENCE [LARGE SCALE GENOMIC DNA]</scope>
    <source>
        <strain evidence="8 9">F9</strain>
    </source>
</reference>
<comment type="caution">
    <text evidence="8">The sequence shown here is derived from an EMBL/GenBank/DDBJ whole genome shotgun (WGS) entry which is preliminary data.</text>
</comment>